<dbReference type="EMBL" id="AVOT02067513">
    <property type="protein sequence ID" value="MBW0559013.1"/>
    <property type="molecule type" value="Genomic_DNA"/>
</dbReference>
<accession>A0A9Q3J9S6</accession>
<evidence type="ECO:0000313" key="3">
    <source>
        <dbReference type="Proteomes" id="UP000765509"/>
    </source>
</evidence>
<evidence type="ECO:0000313" key="2">
    <source>
        <dbReference type="EMBL" id="MBW0559013.1"/>
    </source>
</evidence>
<dbReference type="AlphaFoldDB" id="A0A9Q3J9S6"/>
<proteinExistence type="predicted"/>
<reference evidence="2" key="1">
    <citation type="submission" date="2021-03" db="EMBL/GenBank/DDBJ databases">
        <title>Draft genome sequence of rust myrtle Austropuccinia psidii MF-1, a brazilian biotype.</title>
        <authorList>
            <person name="Quecine M.C."/>
            <person name="Pachon D.M.R."/>
            <person name="Bonatelli M.L."/>
            <person name="Correr F.H."/>
            <person name="Franceschini L.M."/>
            <person name="Leite T.F."/>
            <person name="Margarido G.R.A."/>
            <person name="Almeida C.A."/>
            <person name="Ferrarezi J.A."/>
            <person name="Labate C.A."/>
        </authorList>
    </citation>
    <scope>NUCLEOTIDE SEQUENCE</scope>
    <source>
        <strain evidence="2">MF-1</strain>
    </source>
</reference>
<dbReference type="Proteomes" id="UP000765509">
    <property type="component" value="Unassembled WGS sequence"/>
</dbReference>
<feature type="compositionally biased region" description="Basic and acidic residues" evidence="1">
    <location>
        <begin position="58"/>
        <end position="71"/>
    </location>
</feature>
<comment type="caution">
    <text evidence="2">The sequence shown here is derived from an EMBL/GenBank/DDBJ whole genome shotgun (WGS) entry which is preliminary data.</text>
</comment>
<dbReference type="OrthoDB" id="6060525at2759"/>
<feature type="region of interest" description="Disordered" evidence="1">
    <location>
        <begin position="50"/>
        <end position="71"/>
    </location>
</feature>
<gene>
    <name evidence="2" type="ORF">O181_098728</name>
</gene>
<protein>
    <submittedName>
        <fullName evidence="2">Uncharacterized protein</fullName>
    </submittedName>
</protein>
<name>A0A9Q3J9S6_9BASI</name>
<sequence>MTDKQESELSSLLYGHKEAFASDKKPLGATIGHEADIILNIDRPYPPLLRRPAYPESPKSRESLEIHIKNF</sequence>
<keyword evidence="3" id="KW-1185">Reference proteome</keyword>
<evidence type="ECO:0000256" key="1">
    <source>
        <dbReference type="SAM" id="MobiDB-lite"/>
    </source>
</evidence>
<organism evidence="2 3">
    <name type="scientific">Austropuccinia psidii MF-1</name>
    <dbReference type="NCBI Taxonomy" id="1389203"/>
    <lineage>
        <taxon>Eukaryota</taxon>
        <taxon>Fungi</taxon>
        <taxon>Dikarya</taxon>
        <taxon>Basidiomycota</taxon>
        <taxon>Pucciniomycotina</taxon>
        <taxon>Pucciniomycetes</taxon>
        <taxon>Pucciniales</taxon>
        <taxon>Sphaerophragmiaceae</taxon>
        <taxon>Austropuccinia</taxon>
    </lineage>
</organism>